<keyword evidence="7" id="KW-1185">Reference proteome</keyword>
<dbReference type="GO" id="GO:0016874">
    <property type="term" value="F:ligase activity"/>
    <property type="evidence" value="ECO:0007669"/>
    <property type="project" value="UniProtKB-KW"/>
</dbReference>
<evidence type="ECO:0000256" key="1">
    <source>
        <dbReference type="ARBA" id="ARBA00022450"/>
    </source>
</evidence>
<feature type="domain" description="Carrier" evidence="5">
    <location>
        <begin position="758"/>
        <end position="831"/>
    </location>
</feature>
<dbReference type="InterPro" id="IPR036736">
    <property type="entry name" value="ACP-like_sf"/>
</dbReference>
<dbReference type="Pfam" id="PF00550">
    <property type="entry name" value="PP-binding"/>
    <property type="match status" value="1"/>
</dbReference>
<dbReference type="SUPFAM" id="SSF47336">
    <property type="entry name" value="ACP-like"/>
    <property type="match status" value="1"/>
</dbReference>
<dbReference type="CDD" id="cd05918">
    <property type="entry name" value="A_NRPS_SidN3_like"/>
    <property type="match status" value="1"/>
</dbReference>
<evidence type="ECO:0000256" key="3">
    <source>
        <dbReference type="ARBA" id="ARBA00022598"/>
    </source>
</evidence>
<dbReference type="EMBL" id="VCAU01000143">
    <property type="protein sequence ID" value="KAF9883883.1"/>
    <property type="molecule type" value="Genomic_DNA"/>
</dbReference>
<keyword evidence="3" id="KW-0436">Ligase</keyword>
<comment type="caution">
    <text evidence="6">The sequence shown here is derived from an EMBL/GenBank/DDBJ whole genome shotgun (WGS) entry which is preliminary data.</text>
</comment>
<dbReference type="CDD" id="cd19542">
    <property type="entry name" value="CT_NRPS-like"/>
    <property type="match status" value="1"/>
</dbReference>
<protein>
    <recommendedName>
        <fullName evidence="5">Carrier domain-containing protein</fullName>
    </recommendedName>
</protein>
<keyword evidence="2" id="KW-0597">Phosphoprotein</keyword>
<evidence type="ECO:0000313" key="7">
    <source>
        <dbReference type="Proteomes" id="UP001194746"/>
    </source>
</evidence>
<evidence type="ECO:0000259" key="5">
    <source>
        <dbReference type="PROSITE" id="PS50075"/>
    </source>
</evidence>
<comment type="similarity">
    <text evidence="4">Belongs to the NRP synthetase family.</text>
</comment>
<sequence length="1289" mass="142625">MTRAISAEARPSNGSEDMESCAFPPLHNSRVKGSQWASISAHRSVGSHIVHLSRESRQETHIVLAALWSVILRRYIESCITQIWLSMLLSQHDCKRVSPQVMSIDLVEQTPFNELLKTKSWNTTIPRNGSQPNTGIIVVGDGYPQAKDDQLLHDNLHHLSERCDILLVLHHSQDGVRVVLSYQESTILNVHAASVLEQLELLTQSVDRDVAQTVNGLWSIGDRDTRQLQRWNSRRSTQATDRFMHEIIHQRALETPSKLAVEAWDGTLTYHQLEFLTSQLASCLARHGIGENDFVPISFQKSLWAIVAMLAVNKSGAAFVPVDPSIPTERLVSIIRQTEARLVLACNERSKLVQELGIPTIIVPEQINLESNDRPRKQPRLRSQTAPAYSLFTSGSTGEPKGCVVGQDAFASIASHCVPLYLRPDSRVLQFASIGFGMSVIEIFCTLSCGGTLCIPSDTARMNSLAQAITSMTVDWTVMSPTTLSTLSPEDVVSLRTIVLGGEPVLESHISDWASKVRLIQIYGLTECSGVFTVSNPIVSSDLAERSIGFPVDGRCWIVDAQDHRRLRPIGAVGELLIDTPNLAQGYLRDSERTMLNFVPPPEWMEKQEPVRRRRPAVVYKTGDLARFNPDGSICHLGRKDHQLKVRGQRVEAGELEHHLQQLFSDVEAVVVDIVTPTGSNGVPSLAAFILQPSESRDVPIFAKPTPGLLAGVQSAKLTLSKKDRRRLRQEVSQLTWDQLRSYTSVENGSKAIGTFESGSEQVIAQIWAELLQIDPDNLGRYDDLLALGGDSIMAMRVVAMARVKGLGLTVSDIFTSPKLADMAKAARPLPSAAISSRQPVDLVNDDVREVCISRIRKQTTLLQNCSDIPLVLPATGIQKFFIERSSFDYFCYIFEGDLDFSRIQQACTAVVKKHDILRTVFTQNGHDVFQLVVRIIKTPLYHITTASDVSRVSEKICSSGSTDTLPMDCLAARFILVSNNGAQQHAFILRLSHAQYDGFSLPILTDDLAVAYDGSSLSSGSQFLDYIRYRSQQDLTPGYDFWRKYLAGCTMTGMWQHSSARVSQDQQSVQHQEVNSKIIIPFLSEPPNGITMATLVKAAGALVLGRLTHASDIVLGQTVNGRSGLSMSGIETILGPCLNFLPIRISIARHWKVGDFLAHVQDQHIQTTAYDYMEFTDIVEKSTSWPSDTKLGAIFHHQSIDTELKISLGGMKNTGSALYMTGSYLRQQLRSETWVYSMPVGEKLEICIRTPSHIMSAEHADGLLHRMAVALHALANSPNTPLADVMSD</sequence>
<dbReference type="Proteomes" id="UP001194746">
    <property type="component" value="Unassembled WGS sequence"/>
</dbReference>
<name>A0AAD4CCR6_ASPNN</name>
<reference evidence="6" key="1">
    <citation type="journal article" date="2019" name="Beilstein J. Org. Chem.">
        <title>Nanangenines: drimane sesquiterpenoids as the dominant metabolite cohort of a novel Australian fungus, Aspergillus nanangensis.</title>
        <authorList>
            <person name="Lacey H.J."/>
            <person name="Gilchrist C.L.M."/>
            <person name="Crombie A."/>
            <person name="Kalaitzis J.A."/>
            <person name="Vuong D."/>
            <person name="Rutledge P.J."/>
            <person name="Turner P."/>
            <person name="Pitt J.I."/>
            <person name="Lacey E."/>
            <person name="Chooi Y.H."/>
            <person name="Piggott A.M."/>
        </authorList>
    </citation>
    <scope>NUCLEOTIDE SEQUENCE</scope>
    <source>
        <strain evidence="6">MST-FP2251</strain>
    </source>
</reference>
<keyword evidence="1" id="KW-0596">Phosphopantetheine</keyword>
<dbReference type="PROSITE" id="PS00012">
    <property type="entry name" value="PHOSPHOPANTETHEINE"/>
    <property type="match status" value="1"/>
</dbReference>
<dbReference type="SUPFAM" id="SSF56801">
    <property type="entry name" value="Acetyl-CoA synthetase-like"/>
    <property type="match status" value="1"/>
</dbReference>
<dbReference type="PANTHER" id="PTHR45527">
    <property type="entry name" value="NONRIBOSOMAL PEPTIDE SYNTHETASE"/>
    <property type="match status" value="1"/>
</dbReference>
<dbReference type="SUPFAM" id="SSF52777">
    <property type="entry name" value="CoA-dependent acyltransferases"/>
    <property type="match status" value="2"/>
</dbReference>
<evidence type="ECO:0000313" key="6">
    <source>
        <dbReference type="EMBL" id="KAF9883883.1"/>
    </source>
</evidence>
<dbReference type="Pfam" id="PF00501">
    <property type="entry name" value="AMP-binding"/>
    <property type="match status" value="1"/>
</dbReference>
<dbReference type="GO" id="GO:0031177">
    <property type="term" value="F:phosphopantetheine binding"/>
    <property type="evidence" value="ECO:0007669"/>
    <property type="project" value="TreeGrafter"/>
</dbReference>
<dbReference type="InterPro" id="IPR000873">
    <property type="entry name" value="AMP-dep_synth/lig_dom"/>
</dbReference>
<dbReference type="InterPro" id="IPR010071">
    <property type="entry name" value="AA_adenyl_dom"/>
</dbReference>
<dbReference type="Gene3D" id="1.10.1200.10">
    <property type="entry name" value="ACP-like"/>
    <property type="match status" value="1"/>
</dbReference>
<dbReference type="GO" id="GO:0043041">
    <property type="term" value="P:amino acid activation for nonribosomal peptide biosynthetic process"/>
    <property type="evidence" value="ECO:0007669"/>
    <property type="project" value="TreeGrafter"/>
</dbReference>
<dbReference type="PROSITE" id="PS50075">
    <property type="entry name" value="CARRIER"/>
    <property type="match status" value="1"/>
</dbReference>
<dbReference type="InterPro" id="IPR001242">
    <property type="entry name" value="Condensation_dom"/>
</dbReference>
<proteinExistence type="inferred from homology"/>
<gene>
    <name evidence="6" type="ORF">FE257_002677</name>
</gene>
<dbReference type="GO" id="GO:0005737">
    <property type="term" value="C:cytoplasm"/>
    <property type="evidence" value="ECO:0007669"/>
    <property type="project" value="TreeGrafter"/>
</dbReference>
<dbReference type="InterPro" id="IPR042099">
    <property type="entry name" value="ANL_N_sf"/>
</dbReference>
<dbReference type="InterPro" id="IPR045851">
    <property type="entry name" value="AMP-bd_C_sf"/>
</dbReference>
<evidence type="ECO:0000256" key="2">
    <source>
        <dbReference type="ARBA" id="ARBA00022553"/>
    </source>
</evidence>
<dbReference type="InterPro" id="IPR023213">
    <property type="entry name" value="CAT-like_dom_sf"/>
</dbReference>
<dbReference type="GO" id="GO:0044550">
    <property type="term" value="P:secondary metabolite biosynthetic process"/>
    <property type="evidence" value="ECO:0007669"/>
    <property type="project" value="TreeGrafter"/>
</dbReference>
<dbReference type="PANTHER" id="PTHR45527:SF16">
    <property type="entry name" value="NONRIBOSOMAL PEPTIDE SYNTHASE ATNA-RELATED"/>
    <property type="match status" value="1"/>
</dbReference>
<dbReference type="Gene3D" id="3.30.300.30">
    <property type="match status" value="1"/>
</dbReference>
<accession>A0AAD4CCR6</accession>
<dbReference type="InterPro" id="IPR006162">
    <property type="entry name" value="Ppantetheine_attach_site"/>
</dbReference>
<organism evidence="6 7">
    <name type="scientific">Aspergillus nanangensis</name>
    <dbReference type="NCBI Taxonomy" id="2582783"/>
    <lineage>
        <taxon>Eukaryota</taxon>
        <taxon>Fungi</taxon>
        <taxon>Dikarya</taxon>
        <taxon>Ascomycota</taxon>
        <taxon>Pezizomycotina</taxon>
        <taxon>Eurotiomycetes</taxon>
        <taxon>Eurotiomycetidae</taxon>
        <taxon>Eurotiales</taxon>
        <taxon>Aspergillaceae</taxon>
        <taxon>Aspergillus</taxon>
        <taxon>Aspergillus subgen. Circumdati</taxon>
    </lineage>
</organism>
<dbReference type="Pfam" id="PF00668">
    <property type="entry name" value="Condensation"/>
    <property type="match status" value="1"/>
</dbReference>
<dbReference type="InterPro" id="IPR009081">
    <property type="entry name" value="PP-bd_ACP"/>
</dbReference>
<dbReference type="Gene3D" id="3.40.50.12780">
    <property type="entry name" value="N-terminal domain of ligase-like"/>
    <property type="match status" value="1"/>
</dbReference>
<reference evidence="6" key="2">
    <citation type="submission" date="2020-02" db="EMBL/GenBank/DDBJ databases">
        <authorList>
            <person name="Gilchrist C.L.M."/>
            <person name="Chooi Y.-H."/>
        </authorList>
    </citation>
    <scope>NUCLEOTIDE SEQUENCE</scope>
    <source>
        <strain evidence="6">MST-FP2251</strain>
    </source>
</reference>
<evidence type="ECO:0000256" key="4">
    <source>
        <dbReference type="ARBA" id="ARBA00029454"/>
    </source>
</evidence>
<dbReference type="Gene3D" id="3.30.559.10">
    <property type="entry name" value="Chloramphenicol acetyltransferase-like domain"/>
    <property type="match status" value="1"/>
</dbReference>
<dbReference type="Gene3D" id="3.30.559.30">
    <property type="entry name" value="Nonribosomal peptide synthetase, condensation domain"/>
    <property type="match status" value="1"/>
</dbReference>
<dbReference type="NCBIfam" id="TIGR01733">
    <property type="entry name" value="AA-adenyl-dom"/>
    <property type="match status" value="1"/>
</dbReference>